<dbReference type="EMBL" id="MCGT01000014">
    <property type="protein sequence ID" value="ORX54090.1"/>
    <property type="molecule type" value="Genomic_DNA"/>
</dbReference>
<dbReference type="SUPFAM" id="SSF81383">
    <property type="entry name" value="F-box domain"/>
    <property type="match status" value="1"/>
</dbReference>
<protein>
    <recommendedName>
        <fullName evidence="1">F-box domain-containing protein</fullName>
    </recommendedName>
</protein>
<keyword evidence="3" id="KW-1185">Reference proteome</keyword>
<evidence type="ECO:0000259" key="1">
    <source>
        <dbReference type="PROSITE" id="PS50181"/>
    </source>
</evidence>
<proteinExistence type="predicted"/>
<dbReference type="InterPro" id="IPR001810">
    <property type="entry name" value="F-box_dom"/>
</dbReference>
<evidence type="ECO:0000313" key="2">
    <source>
        <dbReference type="EMBL" id="ORX54090.1"/>
    </source>
</evidence>
<organism evidence="2 3">
    <name type="scientific">Hesseltinella vesiculosa</name>
    <dbReference type="NCBI Taxonomy" id="101127"/>
    <lineage>
        <taxon>Eukaryota</taxon>
        <taxon>Fungi</taxon>
        <taxon>Fungi incertae sedis</taxon>
        <taxon>Mucoromycota</taxon>
        <taxon>Mucoromycotina</taxon>
        <taxon>Mucoromycetes</taxon>
        <taxon>Mucorales</taxon>
        <taxon>Cunninghamellaceae</taxon>
        <taxon>Hesseltinella</taxon>
    </lineage>
</organism>
<gene>
    <name evidence="2" type="ORF">DM01DRAFT_1335947</name>
</gene>
<comment type="caution">
    <text evidence="2">The sequence shown here is derived from an EMBL/GenBank/DDBJ whole genome shotgun (WGS) entry which is preliminary data.</text>
</comment>
<dbReference type="InterPro" id="IPR036047">
    <property type="entry name" value="F-box-like_dom_sf"/>
</dbReference>
<reference evidence="2 3" key="1">
    <citation type="submission" date="2016-07" db="EMBL/GenBank/DDBJ databases">
        <title>Pervasive Adenine N6-methylation of Active Genes in Fungi.</title>
        <authorList>
            <consortium name="DOE Joint Genome Institute"/>
            <person name="Mondo S.J."/>
            <person name="Dannebaum R.O."/>
            <person name="Kuo R.C."/>
            <person name="Labutti K."/>
            <person name="Haridas S."/>
            <person name="Kuo A."/>
            <person name="Salamov A."/>
            <person name="Ahrendt S.R."/>
            <person name="Lipzen A."/>
            <person name="Sullivan W."/>
            <person name="Andreopoulos W.B."/>
            <person name="Clum A."/>
            <person name="Lindquist E."/>
            <person name="Daum C."/>
            <person name="Ramamoorthy G.K."/>
            <person name="Gryganskyi A."/>
            <person name="Culley D."/>
            <person name="Magnuson J.K."/>
            <person name="James T.Y."/>
            <person name="O'Malley M.A."/>
            <person name="Stajich J.E."/>
            <person name="Spatafora J.W."/>
            <person name="Visel A."/>
            <person name="Grigoriev I.V."/>
        </authorList>
    </citation>
    <scope>NUCLEOTIDE SEQUENCE [LARGE SCALE GENOMIC DNA]</scope>
    <source>
        <strain evidence="2 3">NRRL 3301</strain>
    </source>
</reference>
<dbReference type="InterPro" id="IPR032675">
    <property type="entry name" value="LRR_dom_sf"/>
</dbReference>
<accession>A0A1X2GHX7</accession>
<dbReference type="SUPFAM" id="SSF52047">
    <property type="entry name" value="RNI-like"/>
    <property type="match status" value="1"/>
</dbReference>
<dbReference type="Proteomes" id="UP000242146">
    <property type="component" value="Unassembled WGS sequence"/>
</dbReference>
<dbReference type="PROSITE" id="PS50181">
    <property type="entry name" value="FBOX"/>
    <property type="match status" value="1"/>
</dbReference>
<feature type="domain" description="F-box" evidence="1">
    <location>
        <begin position="1"/>
        <end position="46"/>
    </location>
</feature>
<sequence>MSLPLELVPLILQHLAPRHLLNTCLVSHAWAYHSLTRFYDTVYIHTSHQLKSFLKSLQVLPLAYRSAIRAILMNDGAFYCQYGMEITCIAIFASHCPSLEALSCVKPCDTLLSNDPVVTDWAHGYPMSLAIDHILNVDLPYFPRIRRIRLLMQPDSVHQQEPLYRQLTDLALSDEQLDSVVQLFPVPHRPILDLFPALRTLHLDDLDDDYPLDDNALFWLQDHCRSLHHLSMKGITLSGPRLLVKGPVHSSVRSLVLRLVDIESDEWFPLLTTLYPGLQLLSLVDMHFQYREVPRSMLEGLLSWITACRSLASFSIDEHFTTPDWTMEEVLDGLVDHMNSGSWNCQLRHFEMSTSYSHETFPAKRLLECQPLMQQLDTLFLPLVSTDDPSQDELQVELDDCSSGLPALFRLCHLTPGTFANLTTLHLTQDRGHTHVSLIQLLLMCPSLTSLSLACVDLHHEACPRHFPDSPPDTFNLANLTVMHTDVYRSDLFFYLLQHQLPRLASLAFIDTRIHQLSLDPQGSGPFLHLNVALRSLWVIAVNINDHSCSSLCLHEHQSSGRMVRYTSQPTREKEKYKPPTDFHVACLYADHVLFNHSEHFF</sequence>
<name>A0A1X2GHX7_9FUNG</name>
<dbReference type="AlphaFoldDB" id="A0A1X2GHX7"/>
<dbReference type="Gene3D" id="3.80.10.10">
    <property type="entry name" value="Ribonuclease Inhibitor"/>
    <property type="match status" value="1"/>
</dbReference>
<dbReference type="Pfam" id="PF00646">
    <property type="entry name" value="F-box"/>
    <property type="match status" value="1"/>
</dbReference>
<evidence type="ECO:0000313" key="3">
    <source>
        <dbReference type="Proteomes" id="UP000242146"/>
    </source>
</evidence>